<dbReference type="PRINTS" id="PR01415">
    <property type="entry name" value="ANKYRIN"/>
</dbReference>
<dbReference type="AlphaFoldDB" id="A0A8H8S0F9"/>
<feature type="repeat" description="ANK" evidence="1">
    <location>
        <begin position="360"/>
        <end position="392"/>
    </location>
</feature>
<feature type="repeat" description="ANK" evidence="1">
    <location>
        <begin position="183"/>
        <end position="215"/>
    </location>
</feature>
<protein>
    <submittedName>
        <fullName evidence="2">Ankyrin</fullName>
    </submittedName>
</protein>
<feature type="repeat" description="ANK" evidence="1">
    <location>
        <begin position="216"/>
        <end position="248"/>
    </location>
</feature>
<feature type="repeat" description="ANK" evidence="1">
    <location>
        <begin position="282"/>
        <end position="314"/>
    </location>
</feature>
<evidence type="ECO:0000313" key="2">
    <source>
        <dbReference type="EMBL" id="TVY44293.1"/>
    </source>
</evidence>
<reference evidence="2 3" key="1">
    <citation type="submission" date="2018-05" db="EMBL/GenBank/DDBJ databases">
        <title>Genome sequencing and assembly of the regulated plant pathogen Lachnellula willkommii and related sister species for the development of diagnostic species identification markers.</title>
        <authorList>
            <person name="Giroux E."/>
            <person name="Bilodeau G."/>
        </authorList>
    </citation>
    <scope>NUCLEOTIDE SEQUENCE [LARGE SCALE GENOMIC DNA]</scope>
    <source>
        <strain evidence="2 3">CBS 197.66</strain>
    </source>
</reference>
<dbReference type="PANTHER" id="PTHR46224:SF64">
    <property type="entry name" value="IQ MOTIF AND ANKYRIN REPEAT DOMAIN-CONTAINING PROTEIN 1"/>
    <property type="match status" value="1"/>
</dbReference>
<evidence type="ECO:0000256" key="1">
    <source>
        <dbReference type="PROSITE-ProRule" id="PRU00023"/>
    </source>
</evidence>
<feature type="repeat" description="ANK" evidence="1">
    <location>
        <begin position="250"/>
        <end position="282"/>
    </location>
</feature>
<evidence type="ECO:0000313" key="3">
    <source>
        <dbReference type="Proteomes" id="UP000462212"/>
    </source>
</evidence>
<comment type="caution">
    <text evidence="2">The sequence shown here is derived from an EMBL/GenBank/DDBJ whole genome shotgun (WGS) entry which is preliminary data.</text>
</comment>
<dbReference type="EMBL" id="QGMJ01000042">
    <property type="protein sequence ID" value="TVY44293.1"/>
    <property type="molecule type" value="Genomic_DNA"/>
</dbReference>
<dbReference type="InterPro" id="IPR002110">
    <property type="entry name" value="Ankyrin_rpt"/>
</dbReference>
<dbReference type="Gene3D" id="1.25.40.20">
    <property type="entry name" value="Ankyrin repeat-containing domain"/>
    <property type="match status" value="2"/>
</dbReference>
<dbReference type="InterPro" id="IPR036770">
    <property type="entry name" value="Ankyrin_rpt-contain_sf"/>
</dbReference>
<dbReference type="Proteomes" id="UP000462212">
    <property type="component" value="Unassembled WGS sequence"/>
</dbReference>
<dbReference type="Pfam" id="PF12796">
    <property type="entry name" value="Ank_2"/>
    <property type="match status" value="3"/>
</dbReference>
<dbReference type="PANTHER" id="PTHR46224">
    <property type="entry name" value="ANKYRIN REPEAT FAMILY PROTEIN"/>
    <property type="match status" value="1"/>
</dbReference>
<organism evidence="2 3">
    <name type="scientific">Lachnellula subtilissima</name>
    <dbReference type="NCBI Taxonomy" id="602034"/>
    <lineage>
        <taxon>Eukaryota</taxon>
        <taxon>Fungi</taxon>
        <taxon>Dikarya</taxon>
        <taxon>Ascomycota</taxon>
        <taxon>Pezizomycotina</taxon>
        <taxon>Leotiomycetes</taxon>
        <taxon>Helotiales</taxon>
        <taxon>Lachnaceae</taxon>
        <taxon>Lachnellula</taxon>
    </lineage>
</organism>
<gene>
    <name evidence="2" type="primary">ANK1_0</name>
    <name evidence="2" type="ORF">LSUB1_G001333</name>
</gene>
<dbReference type="SMART" id="SM00248">
    <property type="entry name" value="ANK"/>
    <property type="match status" value="8"/>
</dbReference>
<dbReference type="SUPFAM" id="SSF48403">
    <property type="entry name" value="Ankyrin repeat"/>
    <property type="match status" value="1"/>
</dbReference>
<name>A0A8H8S0F9_9HELO</name>
<dbReference type="PROSITE" id="PS50297">
    <property type="entry name" value="ANK_REP_REGION"/>
    <property type="match status" value="4"/>
</dbReference>
<sequence length="480" mass="52000">MVSEEVSVSENGTLAPESQLSALNLGTSPPPYSSSGAKAALQTSVLDLPGNETLKSMTEEFNKEAANFSLRRKEMECTRCEVLIGPVEQHYGCLRCSQSWNITRVCQKCYECDEICLIHKVELVKRYAKSWSGFPSGQNYVDPTVAKGDDHLIQALKENDQDRVGHFAKDSKLLNAHGDLVHLGYTPLHVAAHLNLEEGARTLIQRGAHLEPKDQWDMTPLLVAVQCGNVGVFKLLLDSGVSITSISGKNASTALHVAASNGMYNIIAYILSRKVPVDLPSGRGTALQIATMAGSMRCVEILLAAGADPNAKEGVFGASLVSAARQERETDGRALCEILLKHGANVDIQGGIQAGKRDEKDLTPLSIAVLRAKCDVLKLLLQYGADIDAKDLSGLTVLMQASIVGHLEVCRVLLDRRASLEGTGTDALSPLIWAVAYGREEVVDLLLERGASAVPPPTMRGKWKALEKWKVFKEVPVERK</sequence>
<feature type="repeat" description="ANK" evidence="1">
    <location>
        <begin position="426"/>
        <end position="452"/>
    </location>
</feature>
<dbReference type="OrthoDB" id="20872at2759"/>
<dbReference type="PROSITE" id="PS50088">
    <property type="entry name" value="ANK_REPEAT"/>
    <property type="match status" value="6"/>
</dbReference>
<dbReference type="InterPro" id="IPR051616">
    <property type="entry name" value="Cul2-RING_E3_ligase_SR"/>
</dbReference>
<keyword evidence="1" id="KW-0040">ANK repeat</keyword>
<proteinExistence type="predicted"/>
<accession>A0A8H8S0F9</accession>
<keyword evidence="3" id="KW-1185">Reference proteome</keyword>